<dbReference type="InterPro" id="IPR012337">
    <property type="entry name" value="RNaseH-like_sf"/>
</dbReference>
<dbReference type="Gene3D" id="3.40.140.10">
    <property type="entry name" value="Cytidine Deaminase, domain 2"/>
    <property type="match status" value="1"/>
</dbReference>
<evidence type="ECO:0000313" key="6">
    <source>
        <dbReference type="EMBL" id="KAG1789482.1"/>
    </source>
</evidence>
<evidence type="ECO:0000259" key="5">
    <source>
        <dbReference type="Pfam" id="PF12134"/>
    </source>
</evidence>
<dbReference type="Gene3D" id="3.30.43.40">
    <property type="entry name" value="Pre-mRNA-processing-splicing factor 8, U5-snRNA-binding domain"/>
    <property type="match status" value="1"/>
</dbReference>
<dbReference type="CDD" id="cd13838">
    <property type="entry name" value="RNase_H_like_Prp8_IV"/>
    <property type="match status" value="1"/>
</dbReference>
<dbReference type="Pfam" id="PF10597">
    <property type="entry name" value="U5_2-snRNA_bdg"/>
    <property type="match status" value="1"/>
</dbReference>
<dbReference type="EMBL" id="JABBWE010000058">
    <property type="protein sequence ID" value="KAG1789482.1"/>
    <property type="molecule type" value="Genomic_DNA"/>
</dbReference>
<dbReference type="InterPro" id="IPR043172">
    <property type="entry name" value="Prp8_domainIV_palm"/>
</dbReference>
<feature type="domain" description="Pre-mRNA-processing-splicing factor 8 U5-snRNA-binding" evidence="3">
    <location>
        <begin position="935"/>
        <end position="1070"/>
    </location>
</feature>
<dbReference type="GO" id="GO:0005682">
    <property type="term" value="C:U5 snRNP"/>
    <property type="evidence" value="ECO:0007669"/>
    <property type="project" value="TreeGrafter"/>
</dbReference>
<feature type="domain" description="Pre-mRNA-processing-splicing factor 8 U6-snRNA-binding" evidence="2">
    <location>
        <begin position="1126"/>
        <end position="1178"/>
    </location>
</feature>
<dbReference type="InterPro" id="IPR042516">
    <property type="entry name" value="Prp8_U5-snRNA-bd_sf"/>
</dbReference>
<keyword evidence="7" id="KW-1185">Reference proteome</keyword>
<dbReference type="GO" id="GO:0000244">
    <property type="term" value="P:spliceosomal tri-snRNP complex assembly"/>
    <property type="evidence" value="ECO:0007669"/>
    <property type="project" value="TreeGrafter"/>
</dbReference>
<dbReference type="InterPro" id="IPR027652">
    <property type="entry name" value="PRP8"/>
</dbReference>
<dbReference type="InterPro" id="IPR043173">
    <property type="entry name" value="Prp8_domainIV_fingers"/>
</dbReference>
<dbReference type="SUPFAM" id="SSF53098">
    <property type="entry name" value="Ribonuclease H-like"/>
    <property type="match status" value="2"/>
</dbReference>
<proteinExistence type="predicted"/>
<dbReference type="Pfam" id="PF08083">
    <property type="entry name" value="PROCN"/>
    <property type="match status" value="1"/>
</dbReference>
<organism evidence="6 7">
    <name type="scientific">Suillus plorans</name>
    <dbReference type="NCBI Taxonomy" id="116603"/>
    <lineage>
        <taxon>Eukaryota</taxon>
        <taxon>Fungi</taxon>
        <taxon>Dikarya</taxon>
        <taxon>Basidiomycota</taxon>
        <taxon>Agaricomycotina</taxon>
        <taxon>Agaricomycetes</taxon>
        <taxon>Agaricomycetidae</taxon>
        <taxon>Boletales</taxon>
        <taxon>Suillineae</taxon>
        <taxon>Suillaceae</taxon>
        <taxon>Suillus</taxon>
    </lineage>
</organism>
<sequence>MFPYGFPPPVKLSEELSWQHFDQVTRQSLPGPSFHDTSLHLPLDFDYDPSVFDVTTASTFSGVLTPALEEEGDGLSNAPKHGIPKVMSDGRRKTLEDVRPIEVKSVPYNWRSGRMRRAQDIPLVKNWYLEHCPPNQPVKVRVSYQKLLKCFVLNELKSRPEKAMTKKNLFWQLKATKFFQTTKLDWVEAGLQVCRQGYNMLNLLIHRKNLNYLHLDYNMNLKPVKTLTTKERKKSRFGNTFHLCREILRLTKLVVDAHVQFRLGNVDAFQLADALQYIFAHIGALTGMYRYKYKLMRQVRMTKDLKHLIYYRFNTGPVGKGPGNGFWAPGWRVWLFFMRGIVPLLERWLGNLLTRQFEGCNSKGIAKTVTKQHVESHYDLKLRAAVMHDILDMMPESIKQNKSKTILQHLSEAWRCRKANIPWKVPGMPTAIENIILQYIKSKADWWCLVAHYNRERIRRGATVDKAVVKKNLGRLTRLYLKAEQERQHGYLKDGPYISAEEAVAIYTATVHWLESRKFAPIPFPPLSYKHDTKLLVLALEKLKEAYSVKGRLNQSQREELALIEQVYDNPHECLSRIKRLLLTQRAFKEAGIEFFDTYNKLIPCYDIEPVEKITDTYLDQFLFFEADKRGLFPAWIKPADMEPPPLLVYKWCQGINNLTDIWETSEGECNVMMETVFSKVYEKIDLTLLNRLLRLILDHNLADYITAKNNTVLTYKDMAHTNAFGLIRGLQFSAFVFQYYGLVLDLLILGLQRASEMAGPPQMPNNLLQYRDSATETRHPIRLYSRYVDRLHILFRFSADEARDLIQCYLSANPDPTNNNVIGYNNKRCWPRDCRMCLIKHDINLGRAVFWNVKNSLPRSLTTIEWEATFVSVYSKDNPQLLFSMCGFEVRILPKIRTMGGEQFSSKDTVWNLTNEQTKERTAQAFLRVSDDGVQQFNNRIRQVLMSSGSTTFSKIVNKWNTALIGLMTYYREAVIHTNELLGSLVKAENKIQTHVKIGLNSKMPSRFPPVVFYTPKELGGLGMLSMGHVLIPQSDLRWSKQTDVGVTHFRAGMTHEEDQLIPNLYRYLQPWEAEFLDSARVWSEYSMKRKEANAQNRRLTLEDLEDSWDCGIPHINTLFQKDRHTLAYDRGTYFPTWEGLFWEKASGFEESMRYKKLTNAQRSGLNQIPNRRFTLYVVMDLCQVFDQELEPLQIETVQKETIHPCKSYKMNSSCADILMFSAYKWNISRPSLNKDVLDGTTSNKYWIDVQLRWGDFDTHDIERCTRAKFLDYVSDSMSIYPSPTGVMISMDLAYNLWSAYGNWFPGMKPLIQQAMAKIMKANPACHILRERIRKGLQLYSSEPTEPYLNSQNYSELFSNQIIWFVDDTNVYRVTIHKTFEGNLTTKPINGAIFIFNPRSGQLFLKIIHTSVWAGQKRLGQLAKWKTAEEVAALVRSLPVEEHPKQVIVTHKGMLDPLEVHLLDFPNIVIKGSELQLPFQACMKMEKFRATQPQMVLFSLYDDWLKSVSSYTAFSRLILLLCGLHVNNEKAKIILHPDKSTITEPHFVWPTLTDDEWIKVEVAMKDLILADFGKRNSVNIASLTASEIRDIILGQEIAAPSVQRQQMAELEKSNEVQDHQLFTGETIQTVTDNQLQVFSSKSDWHVRAISATHLPLHLQHIYVSNDDIKDDAASYTHVLPKNILRAFITAADLRTQCITKQVEEINEYLGVKVTIALSCPTSCRGTDFLLKDLGPPGWVKTQALELSHLSPTDVTIQAKLMSGSKMPYLVAVGPRPSSRLSTSRSLHQLSPFYINCSQSQ</sequence>
<dbReference type="PANTHER" id="PTHR11140:SF0">
    <property type="entry name" value="PRE-MRNA-PROCESSING-SPLICING FACTOR 8"/>
    <property type="match status" value="1"/>
</dbReference>
<dbReference type="FunFam" id="3.30.420.230:FF:000001">
    <property type="entry name" value="Pre-mRNA-processing-splicing factor 8"/>
    <property type="match status" value="1"/>
</dbReference>
<dbReference type="GO" id="GO:0097157">
    <property type="term" value="F:pre-mRNA intronic binding"/>
    <property type="evidence" value="ECO:0007669"/>
    <property type="project" value="TreeGrafter"/>
</dbReference>
<evidence type="ECO:0000259" key="2">
    <source>
        <dbReference type="Pfam" id="PF10596"/>
    </source>
</evidence>
<dbReference type="Gene3D" id="3.90.1570.40">
    <property type="match status" value="1"/>
</dbReference>
<dbReference type="Pfam" id="PF10596">
    <property type="entry name" value="U6-snRNA_bdg"/>
    <property type="match status" value="1"/>
</dbReference>
<dbReference type="PANTHER" id="PTHR11140">
    <property type="entry name" value="PRE-MRNA SPLICING FACTOR PRP8"/>
    <property type="match status" value="1"/>
</dbReference>
<dbReference type="Pfam" id="PF10598">
    <property type="entry name" value="RRM_4"/>
    <property type="match status" value="1"/>
</dbReference>
<dbReference type="InterPro" id="IPR021983">
    <property type="entry name" value="PRP8_domainIV"/>
</dbReference>
<dbReference type="FunFam" id="3.90.1570.40:FF:000001">
    <property type="entry name" value="Pre-mRNA-processing-splicing factor 8"/>
    <property type="match status" value="1"/>
</dbReference>
<feature type="domain" description="PRP8" evidence="5">
    <location>
        <begin position="1347"/>
        <end position="1570"/>
    </location>
</feature>
<dbReference type="GO" id="GO:0071013">
    <property type="term" value="C:catalytic step 2 spliceosome"/>
    <property type="evidence" value="ECO:0007669"/>
    <property type="project" value="TreeGrafter"/>
</dbReference>
<name>A0A9P7DDV9_9AGAM</name>
<dbReference type="RefSeq" id="XP_041156542.1">
    <property type="nucleotide sequence ID" value="XM_041305241.1"/>
</dbReference>
<comment type="caution">
    <text evidence="6">The sequence shown here is derived from an EMBL/GenBank/DDBJ whole genome shotgun (WGS) entry which is preliminary data.</text>
</comment>
<gene>
    <name evidence="6" type="ORF">HD556DRAFT_1433655</name>
</gene>
<dbReference type="Gene3D" id="3.30.420.230">
    <property type="match status" value="1"/>
</dbReference>
<dbReference type="InterPro" id="IPR019580">
    <property type="entry name" value="Prp8_U6-snRNA-bd"/>
</dbReference>
<reference evidence="6" key="1">
    <citation type="journal article" date="2020" name="New Phytol.">
        <title>Comparative genomics reveals dynamic genome evolution in host specialist ectomycorrhizal fungi.</title>
        <authorList>
            <person name="Lofgren L.A."/>
            <person name="Nguyen N.H."/>
            <person name="Vilgalys R."/>
            <person name="Ruytinx J."/>
            <person name="Liao H.L."/>
            <person name="Branco S."/>
            <person name="Kuo A."/>
            <person name="LaButti K."/>
            <person name="Lipzen A."/>
            <person name="Andreopoulos W."/>
            <person name="Pangilinan J."/>
            <person name="Riley R."/>
            <person name="Hundley H."/>
            <person name="Na H."/>
            <person name="Barry K."/>
            <person name="Grigoriev I.V."/>
            <person name="Stajich J.E."/>
            <person name="Kennedy P.G."/>
        </authorList>
    </citation>
    <scope>NUCLEOTIDE SEQUENCE</scope>
    <source>
        <strain evidence="6">S12</strain>
    </source>
</reference>
<dbReference type="GO" id="GO:0017070">
    <property type="term" value="F:U6 snRNA binding"/>
    <property type="evidence" value="ECO:0007669"/>
    <property type="project" value="InterPro"/>
</dbReference>
<dbReference type="FunFam" id="3.30.43.40:FF:000001">
    <property type="entry name" value="Pre-mRNA-processing-splicing factor 8"/>
    <property type="match status" value="1"/>
</dbReference>
<dbReference type="Gene3D" id="1.20.80.40">
    <property type="match status" value="1"/>
</dbReference>
<evidence type="ECO:0000259" key="1">
    <source>
        <dbReference type="Pfam" id="PF08083"/>
    </source>
</evidence>
<dbReference type="FunFam" id="1.20.80.40:FF:000001">
    <property type="entry name" value="Pre-mRNA-processing-splicing factor 8"/>
    <property type="match status" value="1"/>
</dbReference>
<dbReference type="GO" id="GO:0030623">
    <property type="term" value="F:U5 snRNA binding"/>
    <property type="evidence" value="ECO:0007669"/>
    <property type="project" value="InterPro"/>
</dbReference>
<dbReference type="InterPro" id="IPR019581">
    <property type="entry name" value="Prp8_U5-snRNA-bd"/>
</dbReference>
<dbReference type="GO" id="GO:0030619">
    <property type="term" value="F:U1 snRNA binding"/>
    <property type="evidence" value="ECO:0007669"/>
    <property type="project" value="TreeGrafter"/>
</dbReference>
<dbReference type="GeneID" id="64599005"/>
<evidence type="ECO:0000259" key="3">
    <source>
        <dbReference type="Pfam" id="PF10597"/>
    </source>
</evidence>
<feature type="domain" description="RNA recognition motif spliceosomal PrP8" evidence="4">
    <location>
        <begin position="683"/>
        <end position="773"/>
    </location>
</feature>
<dbReference type="InterPro" id="IPR012592">
    <property type="entry name" value="PROCN"/>
</dbReference>
<accession>A0A9P7DDV9</accession>
<evidence type="ECO:0000259" key="4">
    <source>
        <dbReference type="Pfam" id="PF10598"/>
    </source>
</evidence>
<dbReference type="Proteomes" id="UP000719766">
    <property type="component" value="Unassembled WGS sequence"/>
</dbReference>
<dbReference type="OrthoDB" id="1931567at2759"/>
<dbReference type="GO" id="GO:0030620">
    <property type="term" value="F:U2 snRNA binding"/>
    <property type="evidence" value="ECO:0007669"/>
    <property type="project" value="TreeGrafter"/>
</dbReference>
<dbReference type="InterPro" id="IPR019582">
    <property type="entry name" value="RRM_spliceosomal_PrP8"/>
</dbReference>
<evidence type="ECO:0000313" key="7">
    <source>
        <dbReference type="Proteomes" id="UP000719766"/>
    </source>
</evidence>
<dbReference type="Pfam" id="PF12134">
    <property type="entry name" value="PRP8_domainIV"/>
    <property type="match status" value="1"/>
</dbReference>
<feature type="domain" description="PROCN" evidence="1">
    <location>
        <begin position="104"/>
        <end position="498"/>
    </location>
</feature>
<protein>
    <submittedName>
        <fullName evidence="6">NUC071 domain-containing protein</fullName>
    </submittedName>
</protein>